<evidence type="ECO:0000256" key="5">
    <source>
        <dbReference type="ARBA" id="ARBA00047754"/>
    </source>
</evidence>
<dbReference type="RefSeq" id="WP_095405628.1">
    <property type="nucleotide sequence ID" value="NZ_NOJZ02000003.1"/>
</dbReference>
<dbReference type="GO" id="GO:0071897">
    <property type="term" value="P:DNA biosynthetic process"/>
    <property type="evidence" value="ECO:0007669"/>
    <property type="project" value="UniProtKB-KW"/>
</dbReference>
<keyword evidence="8" id="KW-1185">Reference proteome</keyword>
<dbReference type="GO" id="GO:0004748">
    <property type="term" value="F:ribonucleoside-diphosphate reductase activity, thioredoxin disulfide as acceptor"/>
    <property type="evidence" value="ECO:0007669"/>
    <property type="project" value="UniProtKB-EC"/>
</dbReference>
<feature type="domain" description="TSCPD" evidence="6">
    <location>
        <begin position="7"/>
        <end position="79"/>
    </location>
</feature>
<proteinExistence type="inferred from homology"/>
<comment type="caution">
    <text evidence="7">The sequence shown here is derived from an EMBL/GenBank/DDBJ whole genome shotgun (WGS) entry which is preliminary data.</text>
</comment>
<evidence type="ECO:0000256" key="4">
    <source>
        <dbReference type="ARBA" id="ARBA00022741"/>
    </source>
</evidence>
<dbReference type="InterPro" id="IPR023806">
    <property type="entry name" value="CHP03905"/>
</dbReference>
<gene>
    <name evidence="7" type="ORF">CHF27_003390</name>
</gene>
<comment type="similarity">
    <text evidence="1">Belongs to the ribonucleoside diphosphate reductase class-2 family.</text>
</comment>
<evidence type="ECO:0000256" key="2">
    <source>
        <dbReference type="ARBA" id="ARBA00012274"/>
    </source>
</evidence>
<dbReference type="Pfam" id="PF12637">
    <property type="entry name" value="TSCPD"/>
    <property type="match status" value="1"/>
</dbReference>
<evidence type="ECO:0000259" key="6">
    <source>
        <dbReference type="Pfam" id="PF12637"/>
    </source>
</evidence>
<dbReference type="NCBIfam" id="TIGR03905">
    <property type="entry name" value="TIGR03905_4_Cys"/>
    <property type="match status" value="1"/>
</dbReference>
<dbReference type="EC" id="1.17.4.1" evidence="2"/>
<evidence type="ECO:0000256" key="1">
    <source>
        <dbReference type="ARBA" id="ARBA00007405"/>
    </source>
</evidence>
<dbReference type="AlphaFoldDB" id="A0A371IVA0"/>
<dbReference type="GO" id="GO:0000166">
    <property type="term" value="F:nucleotide binding"/>
    <property type="evidence" value="ECO:0007669"/>
    <property type="project" value="UniProtKB-KW"/>
</dbReference>
<evidence type="ECO:0000256" key="3">
    <source>
        <dbReference type="ARBA" id="ARBA00022634"/>
    </source>
</evidence>
<dbReference type="EMBL" id="NOJZ02000003">
    <property type="protein sequence ID" value="RDY24412.1"/>
    <property type="molecule type" value="Genomic_DNA"/>
</dbReference>
<dbReference type="InterPro" id="IPR024434">
    <property type="entry name" value="TSCPD_dom"/>
</dbReference>
<dbReference type="Proteomes" id="UP000243494">
    <property type="component" value="Unassembled WGS sequence"/>
</dbReference>
<dbReference type="OrthoDB" id="9801525at2"/>
<protein>
    <recommendedName>
        <fullName evidence="2">ribonucleoside-diphosphate reductase</fullName>
        <ecNumber evidence="2">1.17.4.1</ecNumber>
    </recommendedName>
</protein>
<reference evidence="7 8" key="1">
    <citation type="journal article" date="2017" name="Genome Announc.">
        <title>Draft Genome Sequence of Romboutsia maritimum sp. nov. Strain CCRI-22766(T), Isolated from Coastal Estuarine Mud.</title>
        <authorList>
            <person name="Maheux A.F."/>
            <person name="Boudreau D.K."/>
            <person name="Berube E."/>
            <person name="Boissinot M."/>
            <person name="Raymond F."/>
            <person name="Brodeur S."/>
            <person name="Corbeil J."/>
            <person name="Brightwell G."/>
            <person name="Broda D."/>
            <person name="Omar R.F."/>
            <person name="Bergeron M.G."/>
        </authorList>
    </citation>
    <scope>NUCLEOTIDE SEQUENCE [LARGE SCALE GENOMIC DNA]</scope>
    <source>
        <strain evidence="7 8">CCRI-22766</strain>
    </source>
</reference>
<sequence>MKITFKPSGVCCREMNFEVDDNNIITNIDFIGGCPGNLIGIKTLVVGQNAFDVAQKLENITCGGKNTSCPDQLSKAIKNSL</sequence>
<name>A0A371IVA0_9FIRM</name>
<organism evidence="7 8">
    <name type="scientific">Romboutsia maritimum</name>
    <dbReference type="NCBI Taxonomy" id="2020948"/>
    <lineage>
        <taxon>Bacteria</taxon>
        <taxon>Bacillati</taxon>
        <taxon>Bacillota</taxon>
        <taxon>Clostridia</taxon>
        <taxon>Peptostreptococcales</taxon>
        <taxon>Peptostreptococcaceae</taxon>
        <taxon>Romboutsia</taxon>
    </lineage>
</organism>
<comment type="catalytic activity">
    <reaction evidence="5">
        <text>a 2'-deoxyribonucleoside 5'-diphosphate + [thioredoxin]-disulfide + H2O = a ribonucleoside 5'-diphosphate + [thioredoxin]-dithiol</text>
        <dbReference type="Rhea" id="RHEA:23252"/>
        <dbReference type="Rhea" id="RHEA-COMP:10698"/>
        <dbReference type="Rhea" id="RHEA-COMP:10700"/>
        <dbReference type="ChEBI" id="CHEBI:15377"/>
        <dbReference type="ChEBI" id="CHEBI:29950"/>
        <dbReference type="ChEBI" id="CHEBI:50058"/>
        <dbReference type="ChEBI" id="CHEBI:57930"/>
        <dbReference type="ChEBI" id="CHEBI:73316"/>
        <dbReference type="EC" id="1.17.4.1"/>
    </reaction>
</comment>
<keyword evidence="3" id="KW-0237">DNA synthesis</keyword>
<evidence type="ECO:0000313" key="8">
    <source>
        <dbReference type="Proteomes" id="UP000243494"/>
    </source>
</evidence>
<accession>A0A371IVA0</accession>
<keyword evidence="4" id="KW-0547">Nucleotide-binding</keyword>
<evidence type="ECO:0000313" key="7">
    <source>
        <dbReference type="EMBL" id="RDY24412.1"/>
    </source>
</evidence>